<dbReference type="EMBL" id="JASSZA010000010">
    <property type="protein sequence ID" value="KAK2101237.1"/>
    <property type="molecule type" value="Genomic_DNA"/>
</dbReference>
<feature type="non-terminal residue" evidence="1">
    <location>
        <position position="71"/>
    </location>
</feature>
<sequence>SSVPCATVMWRQPNRPHEPAALELASRVSSTPGTFKVLWAKNVHPAMWLGLTLCAFTESCNLESPLRRHLQ</sequence>
<protein>
    <submittedName>
        <fullName evidence="1">Uncharacterized protein</fullName>
    </submittedName>
</protein>
<comment type="caution">
    <text evidence="1">The sequence shown here is derived from an EMBL/GenBank/DDBJ whole genome shotgun (WGS) entry which is preliminary data.</text>
</comment>
<gene>
    <name evidence="1" type="ORF">P7K49_022585</name>
</gene>
<keyword evidence="2" id="KW-1185">Reference proteome</keyword>
<proteinExistence type="predicted"/>
<accession>A0ABQ9UVW7</accession>
<reference evidence="1 2" key="1">
    <citation type="submission" date="2023-05" db="EMBL/GenBank/DDBJ databases">
        <title>B98-5 Cell Line De Novo Hybrid Assembly: An Optical Mapping Approach.</title>
        <authorList>
            <person name="Kananen K."/>
            <person name="Auerbach J.A."/>
            <person name="Kautto E."/>
            <person name="Blachly J.S."/>
        </authorList>
    </citation>
    <scope>NUCLEOTIDE SEQUENCE [LARGE SCALE GENOMIC DNA]</scope>
    <source>
        <strain evidence="1">B95-8</strain>
        <tissue evidence="1">Cell line</tissue>
    </source>
</reference>
<organism evidence="1 2">
    <name type="scientific">Saguinus oedipus</name>
    <name type="common">Cotton-top tamarin</name>
    <name type="synonym">Oedipomidas oedipus</name>
    <dbReference type="NCBI Taxonomy" id="9490"/>
    <lineage>
        <taxon>Eukaryota</taxon>
        <taxon>Metazoa</taxon>
        <taxon>Chordata</taxon>
        <taxon>Craniata</taxon>
        <taxon>Vertebrata</taxon>
        <taxon>Euteleostomi</taxon>
        <taxon>Mammalia</taxon>
        <taxon>Eutheria</taxon>
        <taxon>Euarchontoglires</taxon>
        <taxon>Primates</taxon>
        <taxon>Haplorrhini</taxon>
        <taxon>Platyrrhini</taxon>
        <taxon>Cebidae</taxon>
        <taxon>Callitrichinae</taxon>
        <taxon>Saguinus</taxon>
    </lineage>
</organism>
<name>A0ABQ9UVW7_SAGOE</name>
<dbReference type="Proteomes" id="UP001266305">
    <property type="component" value="Unassembled WGS sequence"/>
</dbReference>
<feature type="non-terminal residue" evidence="1">
    <location>
        <position position="1"/>
    </location>
</feature>
<evidence type="ECO:0000313" key="2">
    <source>
        <dbReference type="Proteomes" id="UP001266305"/>
    </source>
</evidence>
<evidence type="ECO:0000313" key="1">
    <source>
        <dbReference type="EMBL" id="KAK2101237.1"/>
    </source>
</evidence>